<reference evidence="2 3" key="1">
    <citation type="submission" date="2009-01" db="EMBL/GenBank/DDBJ databases">
        <authorList>
            <person name="Qin X."/>
            <person name="Bachman B."/>
            <person name="Battles P."/>
            <person name="Bell A."/>
            <person name="Bess C."/>
            <person name="Bickham C."/>
            <person name="Chaboub L."/>
            <person name="Chen D."/>
            <person name="Coyle M."/>
            <person name="Deiros D.R."/>
            <person name="Dinh H."/>
            <person name="Forbes L."/>
            <person name="Fowler G."/>
            <person name="Francisco L."/>
            <person name="Fu Q."/>
            <person name="Gubbala S."/>
            <person name="Hale W."/>
            <person name="Han Y."/>
            <person name="Hemphill L."/>
            <person name="Highlander S.K."/>
            <person name="Hirani K."/>
            <person name="Hogues M."/>
            <person name="Jackson L."/>
            <person name="Jakkamsetti A."/>
            <person name="Javaid M."/>
            <person name="Jiang H."/>
            <person name="Korchina V."/>
            <person name="Kovar C."/>
            <person name="Lara F."/>
            <person name="Lee S."/>
            <person name="Mata R."/>
            <person name="Mathew T."/>
            <person name="Moen C."/>
            <person name="Morales K."/>
            <person name="Munidasa M."/>
            <person name="Nazareth L."/>
            <person name="Ngo R."/>
            <person name="Nguyen L."/>
            <person name="Okwuonu G."/>
            <person name="Ongeri F."/>
            <person name="Patil S."/>
            <person name="Petrosino J."/>
            <person name="Pham C."/>
            <person name="Pham P."/>
            <person name="Pu L.-L."/>
            <person name="Puazo M."/>
            <person name="Raj R."/>
            <person name="Reid J."/>
            <person name="Rouhana J."/>
            <person name="Saada N."/>
            <person name="Shang Y."/>
            <person name="Simmons D."/>
            <person name="Thornton R."/>
            <person name="Warren J."/>
            <person name="Weissenberger G."/>
            <person name="Zhang J."/>
            <person name="Zhang L."/>
            <person name="Zhou C."/>
            <person name="Zhu D."/>
            <person name="Muzny D."/>
            <person name="Worley K."/>
            <person name="Gibbs R."/>
        </authorList>
    </citation>
    <scope>NUCLEOTIDE SEQUENCE [LARGE SCALE GENOMIC DNA]</scope>
    <source>
        <strain evidence="3">ATCC 8290 / DSM 20176 / CCUG 30140 / JCM 1155 / KCTC 3500 / NBRC 15886 / NCIMB 8040 / NRRL B-1843 / 9</strain>
    </source>
</reference>
<proteinExistence type="predicted"/>
<feature type="domain" description="ABM" evidence="1">
    <location>
        <begin position="36"/>
        <end position="78"/>
    </location>
</feature>
<dbReference type="InterPro" id="IPR007138">
    <property type="entry name" value="ABM_dom"/>
</dbReference>
<feature type="non-terminal residue" evidence="2">
    <location>
        <position position="79"/>
    </location>
</feature>
<evidence type="ECO:0000313" key="2">
    <source>
        <dbReference type="EMBL" id="EEI25598.1"/>
    </source>
</evidence>
<dbReference type="SUPFAM" id="SSF54909">
    <property type="entry name" value="Dimeric alpha+beta barrel"/>
    <property type="match status" value="1"/>
</dbReference>
<sequence>LSVPAGGLDHQQPAQEGLLRLSQDHYRRRTVSGGHVVVVDLGIGDGHLERFMPLLLENARRSLAKEAGCLRFDVCRDAE</sequence>
<keyword evidence="3" id="KW-1185">Reference proteome</keyword>
<name>C0XGA0_LENH9</name>
<evidence type="ECO:0000259" key="1">
    <source>
        <dbReference type="Pfam" id="PF03992"/>
    </source>
</evidence>
<dbReference type="AlphaFoldDB" id="C0XGA0"/>
<dbReference type="InterPro" id="IPR011008">
    <property type="entry name" value="Dimeric_a/b-barrel"/>
</dbReference>
<evidence type="ECO:0000313" key="3">
    <source>
        <dbReference type="Proteomes" id="UP000003752"/>
    </source>
</evidence>
<comment type="caution">
    <text evidence="2">The sequence shown here is derived from an EMBL/GenBank/DDBJ whole genome shotgun (WGS) entry which is preliminary data.</text>
</comment>
<gene>
    <name evidence="2" type="ORF">HMPREF0519_0261</name>
</gene>
<dbReference type="Gene3D" id="3.30.70.100">
    <property type="match status" value="1"/>
</dbReference>
<dbReference type="Pfam" id="PF03992">
    <property type="entry name" value="ABM"/>
    <property type="match status" value="1"/>
</dbReference>
<dbReference type="Proteomes" id="UP000003752">
    <property type="component" value="Unassembled WGS sequence"/>
</dbReference>
<accession>C0XGA0</accession>
<feature type="non-terminal residue" evidence="2">
    <location>
        <position position="1"/>
    </location>
</feature>
<dbReference type="EMBL" id="ACGP01000046">
    <property type="protein sequence ID" value="EEI25598.1"/>
    <property type="molecule type" value="Genomic_DNA"/>
</dbReference>
<organism evidence="2 3">
    <name type="scientific">Lentilactobacillus hilgardii (strain ATCC 8290 / DSM 20176 / CCUG 30140 / JCM 1155 / KCTC 3500 / NBRC 15886 / NCIMB 8040 / NRRL B-1843 / 9)</name>
    <dbReference type="NCBI Taxonomy" id="1423757"/>
    <lineage>
        <taxon>Bacteria</taxon>
        <taxon>Bacillati</taxon>
        <taxon>Bacillota</taxon>
        <taxon>Bacilli</taxon>
        <taxon>Lactobacillales</taxon>
        <taxon>Lactobacillaceae</taxon>
        <taxon>Lentilactobacillus</taxon>
    </lineage>
</organism>
<protein>
    <recommendedName>
        <fullName evidence="1">ABM domain-containing protein</fullName>
    </recommendedName>
</protein>